<dbReference type="PANTHER" id="PTHR47424:SF3">
    <property type="entry name" value="REGULATORY PROTEIN GAL4"/>
    <property type="match status" value="1"/>
</dbReference>
<evidence type="ECO:0000256" key="4">
    <source>
        <dbReference type="ARBA" id="ARBA00023242"/>
    </source>
</evidence>
<dbReference type="PANTHER" id="PTHR47424">
    <property type="entry name" value="REGULATORY PROTEIN GAL4"/>
    <property type="match status" value="1"/>
</dbReference>
<keyword evidence="2" id="KW-0238">DNA-binding</keyword>
<dbReference type="GO" id="GO:0006351">
    <property type="term" value="P:DNA-templated transcription"/>
    <property type="evidence" value="ECO:0007669"/>
    <property type="project" value="InterPro"/>
</dbReference>
<evidence type="ECO:0000313" key="7">
    <source>
        <dbReference type="Proteomes" id="UP000076552"/>
    </source>
</evidence>
<dbReference type="Proteomes" id="UP000076552">
    <property type="component" value="Unassembled WGS sequence"/>
</dbReference>
<sequence>MGPQSGNALLRHLHSVVHFLSEGESDVDFSSFPAVRVTSSNTRDFLRSTAFRNQCVDWYFQHFHKAYPLLHEGLFRAQYMVHDLGAVPKPKDGSWPVLCNMVLAVGAFAGPESATRADIFFSGEAQSAVSFALLQRGSVHLVQAFLLLANYLQKRNKPNSGFTLLYDARIE</sequence>
<keyword evidence="7" id="KW-1185">Reference proteome</keyword>
<dbReference type="GO" id="GO:0008270">
    <property type="term" value="F:zinc ion binding"/>
    <property type="evidence" value="ECO:0007669"/>
    <property type="project" value="InterPro"/>
</dbReference>
<accession>A0A166YS68</accession>
<keyword evidence="1" id="KW-0805">Transcription regulation</keyword>
<reference evidence="6 7" key="1">
    <citation type="submission" date="2015-06" db="EMBL/GenBank/DDBJ databases">
        <title>Survival trade-offs in plant roots during colonization by closely related pathogenic and mutualistic fungi.</title>
        <authorList>
            <person name="Hacquard S."/>
            <person name="Kracher B."/>
            <person name="Hiruma K."/>
            <person name="Weinman A."/>
            <person name="Muench P."/>
            <person name="Garrido Oter R."/>
            <person name="Ver Loren van Themaat E."/>
            <person name="Dallerey J.-F."/>
            <person name="Damm U."/>
            <person name="Henrissat B."/>
            <person name="Lespinet O."/>
            <person name="Thon M."/>
            <person name="Kemen E."/>
            <person name="McHardy A.C."/>
            <person name="Schulze-Lefert P."/>
            <person name="O'Connell R.J."/>
        </authorList>
    </citation>
    <scope>NUCLEOTIDE SEQUENCE [LARGE SCALE GENOMIC DNA]</scope>
    <source>
        <strain evidence="6 7">0861</strain>
    </source>
</reference>
<evidence type="ECO:0000259" key="5">
    <source>
        <dbReference type="Pfam" id="PF04082"/>
    </source>
</evidence>
<dbReference type="GO" id="GO:0000978">
    <property type="term" value="F:RNA polymerase II cis-regulatory region sequence-specific DNA binding"/>
    <property type="evidence" value="ECO:0007669"/>
    <property type="project" value="TreeGrafter"/>
</dbReference>
<dbReference type="EMBL" id="LFIV01000004">
    <property type="protein sequence ID" value="KZL77997.1"/>
    <property type="molecule type" value="Genomic_DNA"/>
</dbReference>
<dbReference type="CDD" id="cd12148">
    <property type="entry name" value="fungal_TF_MHR"/>
    <property type="match status" value="1"/>
</dbReference>
<dbReference type="AlphaFoldDB" id="A0A166YS68"/>
<evidence type="ECO:0000256" key="1">
    <source>
        <dbReference type="ARBA" id="ARBA00023015"/>
    </source>
</evidence>
<proteinExistence type="predicted"/>
<name>A0A166YS68_9PEZI</name>
<keyword evidence="3" id="KW-0804">Transcription</keyword>
<comment type="caution">
    <text evidence="6">The sequence shown here is derived from an EMBL/GenBank/DDBJ whole genome shotgun (WGS) entry which is preliminary data.</text>
</comment>
<dbReference type="GO" id="GO:0005634">
    <property type="term" value="C:nucleus"/>
    <property type="evidence" value="ECO:0007669"/>
    <property type="project" value="TreeGrafter"/>
</dbReference>
<dbReference type="InterPro" id="IPR007219">
    <property type="entry name" value="XnlR_reg_dom"/>
</dbReference>
<dbReference type="GO" id="GO:0000981">
    <property type="term" value="F:DNA-binding transcription factor activity, RNA polymerase II-specific"/>
    <property type="evidence" value="ECO:0007669"/>
    <property type="project" value="TreeGrafter"/>
</dbReference>
<evidence type="ECO:0000256" key="2">
    <source>
        <dbReference type="ARBA" id="ARBA00023125"/>
    </source>
</evidence>
<dbReference type="GO" id="GO:0000435">
    <property type="term" value="P:positive regulation of transcription from RNA polymerase II promoter by galactose"/>
    <property type="evidence" value="ECO:0007669"/>
    <property type="project" value="TreeGrafter"/>
</dbReference>
<organism evidence="6 7">
    <name type="scientific">Colletotrichum tofieldiae</name>
    <dbReference type="NCBI Taxonomy" id="708197"/>
    <lineage>
        <taxon>Eukaryota</taxon>
        <taxon>Fungi</taxon>
        <taxon>Dikarya</taxon>
        <taxon>Ascomycota</taxon>
        <taxon>Pezizomycotina</taxon>
        <taxon>Sordariomycetes</taxon>
        <taxon>Hypocreomycetidae</taxon>
        <taxon>Glomerellales</taxon>
        <taxon>Glomerellaceae</taxon>
        <taxon>Colletotrichum</taxon>
        <taxon>Colletotrichum spaethianum species complex</taxon>
    </lineage>
</organism>
<gene>
    <name evidence="6" type="ORF">CT0861_04117</name>
</gene>
<keyword evidence="4" id="KW-0539">Nucleus</keyword>
<evidence type="ECO:0000313" key="6">
    <source>
        <dbReference type="EMBL" id="KZL77997.1"/>
    </source>
</evidence>
<feature type="domain" description="Xylanolytic transcriptional activator regulatory" evidence="5">
    <location>
        <begin position="57"/>
        <end position="156"/>
    </location>
</feature>
<dbReference type="InterPro" id="IPR051127">
    <property type="entry name" value="Fungal_SecMet_Regulators"/>
</dbReference>
<evidence type="ECO:0000256" key="3">
    <source>
        <dbReference type="ARBA" id="ARBA00023163"/>
    </source>
</evidence>
<protein>
    <submittedName>
        <fullName evidence="6">C6 transcription factor</fullName>
    </submittedName>
</protein>
<dbReference type="Pfam" id="PF04082">
    <property type="entry name" value="Fungal_trans"/>
    <property type="match status" value="1"/>
</dbReference>